<dbReference type="Pfam" id="PF01687">
    <property type="entry name" value="Flavokinase"/>
    <property type="match status" value="1"/>
</dbReference>
<dbReference type="SUPFAM" id="SSF82114">
    <property type="entry name" value="Riboflavin kinase-like"/>
    <property type="match status" value="1"/>
</dbReference>
<keyword evidence="4 15" id="KW-0285">Flavoprotein</keyword>
<evidence type="ECO:0000313" key="18">
    <source>
        <dbReference type="Proteomes" id="UP001589628"/>
    </source>
</evidence>
<comment type="function">
    <text evidence="1">Catalyzes the phosphorylation of riboflavin to FMN followed by the adenylation of FMN to FAD.</text>
</comment>
<dbReference type="PANTHER" id="PTHR22749:SF6">
    <property type="entry name" value="RIBOFLAVIN KINASE"/>
    <property type="match status" value="1"/>
</dbReference>
<evidence type="ECO:0000256" key="1">
    <source>
        <dbReference type="ARBA" id="ARBA00002121"/>
    </source>
</evidence>
<evidence type="ECO:0000256" key="2">
    <source>
        <dbReference type="ARBA" id="ARBA00004726"/>
    </source>
</evidence>
<dbReference type="CDD" id="cd02064">
    <property type="entry name" value="FAD_synthetase_N"/>
    <property type="match status" value="1"/>
</dbReference>
<dbReference type="NCBIfam" id="NF004159">
    <property type="entry name" value="PRK05627.1-2"/>
    <property type="match status" value="1"/>
</dbReference>
<evidence type="ECO:0000256" key="10">
    <source>
        <dbReference type="ARBA" id="ARBA00022827"/>
    </source>
</evidence>
<evidence type="ECO:0000256" key="3">
    <source>
        <dbReference type="ARBA" id="ARBA00005201"/>
    </source>
</evidence>
<evidence type="ECO:0000256" key="14">
    <source>
        <dbReference type="ARBA" id="ARBA00049494"/>
    </source>
</evidence>
<comment type="similarity">
    <text evidence="15">Belongs to the ribF family.</text>
</comment>
<dbReference type="EC" id="2.7.1.26" evidence="15"/>
<evidence type="ECO:0000259" key="16">
    <source>
        <dbReference type="SMART" id="SM00904"/>
    </source>
</evidence>
<evidence type="ECO:0000256" key="6">
    <source>
        <dbReference type="ARBA" id="ARBA00022679"/>
    </source>
</evidence>
<keyword evidence="6 15" id="KW-0808">Transferase</keyword>
<keyword evidence="10 15" id="KW-0274">FAD</keyword>
<evidence type="ECO:0000313" key="17">
    <source>
        <dbReference type="EMBL" id="MFB9886617.1"/>
    </source>
</evidence>
<dbReference type="InterPro" id="IPR015865">
    <property type="entry name" value="Riboflavin_kinase_bac/euk"/>
</dbReference>
<evidence type="ECO:0000256" key="15">
    <source>
        <dbReference type="PIRNR" id="PIRNR004491"/>
    </source>
</evidence>
<dbReference type="Pfam" id="PF06574">
    <property type="entry name" value="FAD_syn"/>
    <property type="match status" value="1"/>
</dbReference>
<comment type="pathway">
    <text evidence="2 15">Cofactor biosynthesis; FAD biosynthesis; FAD from FMN: step 1/1.</text>
</comment>
<comment type="pathway">
    <text evidence="3 15">Cofactor biosynthesis; FMN biosynthesis; FMN from riboflavin (ATP route): step 1/1.</text>
</comment>
<evidence type="ECO:0000256" key="9">
    <source>
        <dbReference type="ARBA" id="ARBA00022777"/>
    </source>
</evidence>
<dbReference type="PANTHER" id="PTHR22749">
    <property type="entry name" value="RIBOFLAVIN KINASE/FMN ADENYLYLTRANSFERASE"/>
    <property type="match status" value="1"/>
</dbReference>
<accession>A0ABV5ZBE6</accession>
<keyword evidence="11 15" id="KW-0067">ATP-binding</keyword>
<evidence type="ECO:0000256" key="11">
    <source>
        <dbReference type="ARBA" id="ARBA00022840"/>
    </source>
</evidence>
<dbReference type="SMART" id="SM00904">
    <property type="entry name" value="Flavokinase"/>
    <property type="match status" value="1"/>
</dbReference>
<evidence type="ECO:0000256" key="13">
    <source>
        <dbReference type="ARBA" id="ARBA00047880"/>
    </source>
</evidence>
<keyword evidence="9 15" id="KW-0418">Kinase</keyword>
<proteinExistence type="inferred from homology"/>
<keyword evidence="7 15" id="KW-0548">Nucleotidyltransferase</keyword>
<keyword evidence="18" id="KW-1185">Reference proteome</keyword>
<evidence type="ECO:0000256" key="4">
    <source>
        <dbReference type="ARBA" id="ARBA00022630"/>
    </source>
</evidence>
<name>A0ABV5ZBE6_9GAMM</name>
<dbReference type="NCBIfam" id="TIGR00083">
    <property type="entry name" value="ribF"/>
    <property type="match status" value="1"/>
</dbReference>
<sequence>MELIRGLHNISARHQGCVATIGNFDGVHLGHQQVLQQVKAAAEQWRVPSLAITFEPQPREFFMPDNAPARLTPFRDKMQGLARTGLDAVLCLPFNEALRQLPALAFIDRILLQGLRVKHFVVGDDFRFGCDRAGDFNLLKRVGQARGFEVVNTQTFAVQSERVSSSRIRALLADADLATAEVLLGRPYRLSGRVVKGQQLGRQLGVPTANFSLKGKRPALQGVFAVKVYGMDDKPWPGVANIGMRPSVNGRQPVLEVHLFDYVGNLYGQHLEVEFCHFLRPEQRFADLVALQQQIHLDIHAARDWHRQQGWS</sequence>
<keyword evidence="8 15" id="KW-0547">Nucleotide-binding</keyword>
<dbReference type="RefSeq" id="WP_027312044.1">
    <property type="nucleotide sequence ID" value="NZ_JBHLZN010000002.1"/>
</dbReference>
<comment type="catalytic activity">
    <reaction evidence="14 15">
        <text>FMN + ATP + H(+) = FAD + diphosphate</text>
        <dbReference type="Rhea" id="RHEA:17237"/>
        <dbReference type="ChEBI" id="CHEBI:15378"/>
        <dbReference type="ChEBI" id="CHEBI:30616"/>
        <dbReference type="ChEBI" id="CHEBI:33019"/>
        <dbReference type="ChEBI" id="CHEBI:57692"/>
        <dbReference type="ChEBI" id="CHEBI:58210"/>
        <dbReference type="EC" id="2.7.7.2"/>
    </reaction>
</comment>
<reference evidence="17 18" key="1">
    <citation type="submission" date="2024-09" db="EMBL/GenBank/DDBJ databases">
        <authorList>
            <person name="Sun Q."/>
            <person name="Mori K."/>
        </authorList>
    </citation>
    <scope>NUCLEOTIDE SEQUENCE [LARGE SCALE GENOMIC DNA]</scope>
    <source>
        <strain evidence="17 18">ATCC 51285</strain>
    </source>
</reference>
<dbReference type="Gene3D" id="2.40.30.30">
    <property type="entry name" value="Riboflavin kinase-like"/>
    <property type="match status" value="1"/>
</dbReference>
<evidence type="ECO:0000256" key="12">
    <source>
        <dbReference type="ARBA" id="ARBA00023268"/>
    </source>
</evidence>
<dbReference type="Gene3D" id="3.40.50.620">
    <property type="entry name" value="HUPs"/>
    <property type="match status" value="1"/>
</dbReference>
<comment type="catalytic activity">
    <reaction evidence="13 15">
        <text>riboflavin + ATP = FMN + ADP + H(+)</text>
        <dbReference type="Rhea" id="RHEA:14357"/>
        <dbReference type="ChEBI" id="CHEBI:15378"/>
        <dbReference type="ChEBI" id="CHEBI:30616"/>
        <dbReference type="ChEBI" id="CHEBI:57986"/>
        <dbReference type="ChEBI" id="CHEBI:58210"/>
        <dbReference type="ChEBI" id="CHEBI:456216"/>
        <dbReference type="EC" id="2.7.1.26"/>
    </reaction>
</comment>
<dbReference type="EC" id="2.7.7.2" evidence="15"/>
<dbReference type="NCBIfam" id="NF004163">
    <property type="entry name" value="PRK05627.1-6"/>
    <property type="match status" value="1"/>
</dbReference>
<dbReference type="NCBIfam" id="TIGR00125">
    <property type="entry name" value="cyt_tran_rel"/>
    <property type="match status" value="1"/>
</dbReference>
<dbReference type="EMBL" id="JBHLZN010000002">
    <property type="protein sequence ID" value="MFB9886617.1"/>
    <property type="molecule type" value="Genomic_DNA"/>
</dbReference>
<dbReference type="GO" id="GO:0008531">
    <property type="term" value="F:riboflavin kinase activity"/>
    <property type="evidence" value="ECO:0007669"/>
    <property type="project" value="UniProtKB-EC"/>
</dbReference>
<dbReference type="InterPro" id="IPR023465">
    <property type="entry name" value="Riboflavin_kinase_dom_sf"/>
</dbReference>
<protein>
    <recommendedName>
        <fullName evidence="15">Riboflavin biosynthesis protein</fullName>
    </recommendedName>
    <domain>
        <recommendedName>
            <fullName evidence="15">Riboflavin kinase</fullName>
            <ecNumber evidence="15">2.7.1.26</ecNumber>
        </recommendedName>
        <alternativeName>
            <fullName evidence="15">Flavokinase</fullName>
        </alternativeName>
    </domain>
    <domain>
        <recommendedName>
            <fullName evidence="15">FMN adenylyltransferase</fullName>
            <ecNumber evidence="15">2.7.7.2</ecNumber>
        </recommendedName>
        <alternativeName>
            <fullName evidence="15">FAD pyrophosphorylase</fullName>
        </alternativeName>
        <alternativeName>
            <fullName evidence="15">FAD synthase</fullName>
        </alternativeName>
    </domain>
</protein>
<dbReference type="InterPro" id="IPR014729">
    <property type="entry name" value="Rossmann-like_a/b/a_fold"/>
</dbReference>
<dbReference type="NCBIfam" id="NF004160">
    <property type="entry name" value="PRK05627.1-3"/>
    <property type="match status" value="1"/>
</dbReference>
<dbReference type="GO" id="GO:0003919">
    <property type="term" value="F:FMN adenylyltransferase activity"/>
    <property type="evidence" value="ECO:0007669"/>
    <property type="project" value="UniProtKB-EC"/>
</dbReference>
<evidence type="ECO:0000256" key="8">
    <source>
        <dbReference type="ARBA" id="ARBA00022741"/>
    </source>
</evidence>
<dbReference type="PIRSF" id="PIRSF004491">
    <property type="entry name" value="FAD_Synth"/>
    <property type="match status" value="1"/>
</dbReference>
<dbReference type="SUPFAM" id="SSF52374">
    <property type="entry name" value="Nucleotidylyl transferase"/>
    <property type="match status" value="1"/>
</dbReference>
<gene>
    <name evidence="17" type="primary">ribF</name>
    <name evidence="17" type="ORF">ACFFLH_09355</name>
</gene>
<dbReference type="Proteomes" id="UP001589628">
    <property type="component" value="Unassembled WGS sequence"/>
</dbReference>
<keyword evidence="12" id="KW-0511">Multifunctional enzyme</keyword>
<evidence type="ECO:0000256" key="7">
    <source>
        <dbReference type="ARBA" id="ARBA00022695"/>
    </source>
</evidence>
<dbReference type="InterPro" id="IPR002606">
    <property type="entry name" value="Riboflavin_kinase_bac"/>
</dbReference>
<organism evidence="17 18">
    <name type="scientific">Balneatrix alpica</name>
    <dbReference type="NCBI Taxonomy" id="75684"/>
    <lineage>
        <taxon>Bacteria</taxon>
        <taxon>Pseudomonadati</taxon>
        <taxon>Pseudomonadota</taxon>
        <taxon>Gammaproteobacteria</taxon>
        <taxon>Oceanospirillales</taxon>
        <taxon>Balneatrichaceae</taxon>
        <taxon>Balneatrix</taxon>
    </lineage>
</organism>
<feature type="domain" description="Riboflavin kinase" evidence="16">
    <location>
        <begin position="183"/>
        <end position="307"/>
    </location>
</feature>
<dbReference type="InterPro" id="IPR004821">
    <property type="entry name" value="Cyt_trans-like"/>
</dbReference>
<dbReference type="InterPro" id="IPR023468">
    <property type="entry name" value="Riboflavin_kinase"/>
</dbReference>
<dbReference type="InterPro" id="IPR015864">
    <property type="entry name" value="FAD_synthase"/>
</dbReference>
<evidence type="ECO:0000256" key="5">
    <source>
        <dbReference type="ARBA" id="ARBA00022643"/>
    </source>
</evidence>
<keyword evidence="5 15" id="KW-0288">FMN</keyword>
<dbReference type="NCBIfam" id="NF004162">
    <property type="entry name" value="PRK05627.1-5"/>
    <property type="match status" value="1"/>
</dbReference>
<comment type="caution">
    <text evidence="17">The sequence shown here is derived from an EMBL/GenBank/DDBJ whole genome shotgun (WGS) entry which is preliminary data.</text>
</comment>